<keyword evidence="3" id="KW-1185">Reference proteome</keyword>
<evidence type="ECO:0000259" key="1">
    <source>
        <dbReference type="PROSITE" id="PS50943"/>
    </source>
</evidence>
<dbReference type="Gene3D" id="1.10.260.40">
    <property type="entry name" value="lambda repressor-like DNA-binding domains"/>
    <property type="match status" value="1"/>
</dbReference>
<dbReference type="SUPFAM" id="SSF47413">
    <property type="entry name" value="lambda repressor-like DNA-binding domains"/>
    <property type="match status" value="1"/>
</dbReference>
<dbReference type="GO" id="GO:0003677">
    <property type="term" value="F:DNA binding"/>
    <property type="evidence" value="ECO:0007669"/>
    <property type="project" value="InterPro"/>
</dbReference>
<dbReference type="InterPro" id="IPR010982">
    <property type="entry name" value="Lambda_DNA-bd_dom_sf"/>
</dbReference>
<gene>
    <name evidence="2" type="ORF">B5F14_05795</name>
</gene>
<reference evidence="3" key="1">
    <citation type="submission" date="2017-04" db="EMBL/GenBank/DDBJ databases">
        <title>Function of individual gut microbiota members based on whole genome sequencing of pure cultures obtained from chicken caecum.</title>
        <authorList>
            <person name="Medvecky M."/>
            <person name="Cejkova D."/>
            <person name="Polansky O."/>
            <person name="Karasova D."/>
            <person name="Kubasova T."/>
            <person name="Cizek A."/>
            <person name="Rychlik I."/>
        </authorList>
    </citation>
    <scope>NUCLEOTIDE SEQUENCE [LARGE SCALE GENOMIC DNA]</scope>
    <source>
        <strain evidence="3">An178</strain>
    </source>
</reference>
<dbReference type="Proteomes" id="UP000195447">
    <property type="component" value="Unassembled WGS sequence"/>
</dbReference>
<sequence length="79" mass="9085">MTSKVSYNNLFKLLIDKGLKKKDFAKLCNLSAPTMAKLSKNEYVSMDVLVRICTEFQCQISDIVEVNLNREGDVLWHNM</sequence>
<evidence type="ECO:0000313" key="2">
    <source>
        <dbReference type="EMBL" id="OUP60620.1"/>
    </source>
</evidence>
<dbReference type="AlphaFoldDB" id="A0A1Y4LXG3"/>
<dbReference type="PROSITE" id="PS50943">
    <property type="entry name" value="HTH_CROC1"/>
    <property type="match status" value="1"/>
</dbReference>
<accession>A0A1Y4LXG3</accession>
<dbReference type="InterPro" id="IPR001387">
    <property type="entry name" value="Cro/C1-type_HTH"/>
</dbReference>
<organism evidence="2 3">
    <name type="scientific">Faecalitalea cylindroides</name>
    <dbReference type="NCBI Taxonomy" id="39483"/>
    <lineage>
        <taxon>Bacteria</taxon>
        <taxon>Bacillati</taxon>
        <taxon>Bacillota</taxon>
        <taxon>Erysipelotrichia</taxon>
        <taxon>Erysipelotrichales</taxon>
        <taxon>Erysipelotrichaceae</taxon>
        <taxon>Faecalitalea</taxon>
    </lineage>
</organism>
<proteinExistence type="predicted"/>
<protein>
    <submittedName>
        <fullName evidence="2">Transcriptional regulator</fullName>
    </submittedName>
</protein>
<dbReference type="Pfam" id="PF13443">
    <property type="entry name" value="HTH_26"/>
    <property type="match status" value="1"/>
</dbReference>
<dbReference type="CDD" id="cd00093">
    <property type="entry name" value="HTH_XRE"/>
    <property type="match status" value="1"/>
</dbReference>
<evidence type="ECO:0000313" key="3">
    <source>
        <dbReference type="Proteomes" id="UP000195447"/>
    </source>
</evidence>
<dbReference type="EMBL" id="NFKM01000009">
    <property type="protein sequence ID" value="OUP60620.1"/>
    <property type="molecule type" value="Genomic_DNA"/>
</dbReference>
<dbReference type="RefSeq" id="WP_087158631.1">
    <property type="nucleotide sequence ID" value="NZ_NFKM01000009.1"/>
</dbReference>
<feature type="domain" description="HTH cro/C1-type" evidence="1">
    <location>
        <begin position="17"/>
        <end position="63"/>
    </location>
</feature>
<comment type="caution">
    <text evidence="2">The sequence shown here is derived from an EMBL/GenBank/DDBJ whole genome shotgun (WGS) entry which is preliminary data.</text>
</comment>
<name>A0A1Y4LXG3_9FIRM</name>